<dbReference type="Pfam" id="PF02518">
    <property type="entry name" value="HATPase_c"/>
    <property type="match status" value="1"/>
</dbReference>
<dbReference type="InterPro" id="IPR003594">
    <property type="entry name" value="HATPase_dom"/>
</dbReference>
<feature type="compositionally biased region" description="Low complexity" evidence="7">
    <location>
        <begin position="260"/>
        <end position="318"/>
    </location>
</feature>
<dbReference type="GO" id="GO:0005634">
    <property type="term" value="C:nucleus"/>
    <property type="evidence" value="ECO:0007669"/>
    <property type="project" value="TreeGrafter"/>
</dbReference>
<dbReference type="EC" id="5.6.2.2" evidence="3"/>
<dbReference type="Gene3D" id="3.30.565.10">
    <property type="entry name" value="Histidine kinase-like ATPase, C-terminal domain"/>
    <property type="match status" value="2"/>
</dbReference>
<sequence length="482" mass="50682">MEEAENVAPAAAAPKEASKKKTAAPKKTTAAASASKKNSATAASAPKSAKASASSSAVARPASAKPKAAATKPLAASAKANAADPTPSDDMSIEERYQKKTQLEHILLRPDTYVGSIEKSTATMWVHDSERMVLKNVTYVPGLFKIFDEILVNAADNKVRDAKQDTIAVDIDTALNTISVYNNGSGIPVDMHKEEGVYVPDLIFGHLLTSSNYDDVLKCNTLALLGGGGSGFDFPMEEAENVAPAAAAPKEASKKKTAAPKKTTAAASASKKNSATAASAPKSAKASASSSAVARPASAKPKAAATKPLAASAKANAADPTPSDDMSIEERYQKKTQLEHILLRPDTYVGSIEKSTATMWVHDSERMVLKNVTYVPGLFKIFDEILVNAADNKVRDAKQDTIAVDIDTALNTISVYNNGSGIPVDMHKEEGVYVPDLIFGHLLTSSNYDDSEKKTTGGRNGYGAKLAIIFSTEFVVETADGS</sequence>
<feature type="domain" description="Histidine kinase/HSP90-like ATPase" evidence="8">
    <location>
        <begin position="378"/>
        <end position="467"/>
    </location>
</feature>
<evidence type="ECO:0000256" key="1">
    <source>
        <dbReference type="ARBA" id="ARBA00000185"/>
    </source>
</evidence>
<evidence type="ECO:0000256" key="5">
    <source>
        <dbReference type="ARBA" id="ARBA00023125"/>
    </source>
</evidence>
<dbReference type="AlphaFoldDB" id="A0A830H6Z5"/>
<feature type="compositionally biased region" description="Low complexity" evidence="7">
    <location>
        <begin position="25"/>
        <end position="83"/>
    </location>
</feature>
<keyword evidence="6" id="KW-0413">Isomerase</keyword>
<dbReference type="PANTHER" id="PTHR10169">
    <property type="entry name" value="DNA TOPOISOMERASE/GYRASE"/>
    <property type="match status" value="1"/>
</dbReference>
<dbReference type="PRINTS" id="PR00418">
    <property type="entry name" value="TPI2FAMILY"/>
</dbReference>
<evidence type="ECO:0000256" key="2">
    <source>
        <dbReference type="ARBA" id="ARBA00001946"/>
    </source>
</evidence>
<dbReference type="OrthoDB" id="276498at2759"/>
<dbReference type="InterPro" id="IPR036890">
    <property type="entry name" value="HATPase_C_sf"/>
</dbReference>
<dbReference type="GO" id="GO:0003918">
    <property type="term" value="F:DNA topoisomerase type II (double strand cut, ATP-hydrolyzing) activity"/>
    <property type="evidence" value="ECO:0007669"/>
    <property type="project" value="UniProtKB-EC"/>
</dbReference>
<comment type="cofactor">
    <cofactor evidence="2">
        <name>Mg(2+)</name>
        <dbReference type="ChEBI" id="CHEBI:18420"/>
    </cofactor>
</comment>
<dbReference type="InterPro" id="IPR050634">
    <property type="entry name" value="DNA_Topoisomerase_II"/>
</dbReference>
<evidence type="ECO:0000256" key="7">
    <source>
        <dbReference type="SAM" id="MobiDB-lite"/>
    </source>
</evidence>
<feature type="region of interest" description="Disordered" evidence="7">
    <location>
        <begin position="243"/>
        <end position="327"/>
    </location>
</feature>
<proteinExistence type="predicted"/>
<protein>
    <recommendedName>
        <fullName evidence="3">DNA topoisomerase (ATP-hydrolyzing)</fullName>
        <ecNumber evidence="3">5.6.2.2</ecNumber>
    </recommendedName>
</protein>
<evidence type="ECO:0000256" key="3">
    <source>
        <dbReference type="ARBA" id="ARBA00012895"/>
    </source>
</evidence>
<reference evidence="9" key="1">
    <citation type="submission" date="2020-10" db="EMBL/GenBank/DDBJ databases">
        <title>Unveiling of a novel bifunctional photoreceptor, Dualchrome1, isolated from a cosmopolitan green alga.</title>
        <authorList>
            <person name="Suzuki S."/>
            <person name="Kawachi M."/>
        </authorList>
    </citation>
    <scope>NUCLEOTIDE SEQUENCE</scope>
    <source>
        <strain evidence="9">NIES 2893</strain>
    </source>
</reference>
<keyword evidence="10" id="KW-1185">Reference proteome</keyword>
<dbReference type="GO" id="GO:0000819">
    <property type="term" value="P:sister chromatid segregation"/>
    <property type="evidence" value="ECO:0007669"/>
    <property type="project" value="TreeGrafter"/>
</dbReference>
<accession>A0A830H6Z5</accession>
<dbReference type="GO" id="GO:0000712">
    <property type="term" value="P:resolution of meiotic recombination intermediates"/>
    <property type="evidence" value="ECO:0007669"/>
    <property type="project" value="TreeGrafter"/>
</dbReference>
<evidence type="ECO:0000259" key="8">
    <source>
        <dbReference type="Pfam" id="PF02518"/>
    </source>
</evidence>
<dbReference type="SUPFAM" id="SSF55874">
    <property type="entry name" value="ATPase domain of HSP90 chaperone/DNA topoisomerase II/histidine kinase"/>
    <property type="match status" value="2"/>
</dbReference>
<keyword evidence="5" id="KW-0238">DNA-binding</keyword>
<dbReference type="PANTHER" id="PTHR10169:SF38">
    <property type="entry name" value="DNA TOPOISOMERASE 2"/>
    <property type="match status" value="1"/>
</dbReference>
<dbReference type="Proteomes" id="UP000660262">
    <property type="component" value="Unassembled WGS sequence"/>
</dbReference>
<name>A0A830H6Z5_9CHLO</name>
<keyword evidence="4" id="KW-0799">Topoisomerase</keyword>
<comment type="catalytic activity">
    <reaction evidence="1">
        <text>ATP-dependent breakage, passage and rejoining of double-stranded DNA.</text>
        <dbReference type="EC" id="5.6.2.2"/>
    </reaction>
</comment>
<evidence type="ECO:0000256" key="4">
    <source>
        <dbReference type="ARBA" id="ARBA00023029"/>
    </source>
</evidence>
<evidence type="ECO:0000256" key="6">
    <source>
        <dbReference type="ARBA" id="ARBA00023235"/>
    </source>
</evidence>
<evidence type="ECO:0000313" key="10">
    <source>
        <dbReference type="Proteomes" id="UP000660262"/>
    </source>
</evidence>
<comment type="caution">
    <text evidence="9">The sequence shown here is derived from an EMBL/GenBank/DDBJ whole genome shotgun (WGS) entry which is preliminary data.</text>
</comment>
<gene>
    <name evidence="9" type="ORF">PPROV_000021700</name>
</gene>
<dbReference type="GO" id="GO:0003677">
    <property type="term" value="F:DNA binding"/>
    <property type="evidence" value="ECO:0007669"/>
    <property type="project" value="UniProtKB-KW"/>
</dbReference>
<dbReference type="EMBL" id="BNJQ01000001">
    <property type="protein sequence ID" value="GHP01461.1"/>
    <property type="molecule type" value="Genomic_DNA"/>
</dbReference>
<feature type="region of interest" description="Disordered" evidence="7">
    <location>
        <begin position="1"/>
        <end position="92"/>
    </location>
</feature>
<organism evidence="9 10">
    <name type="scientific">Pycnococcus provasolii</name>
    <dbReference type="NCBI Taxonomy" id="41880"/>
    <lineage>
        <taxon>Eukaryota</taxon>
        <taxon>Viridiplantae</taxon>
        <taxon>Chlorophyta</taxon>
        <taxon>Pseudoscourfieldiophyceae</taxon>
        <taxon>Pseudoscourfieldiales</taxon>
        <taxon>Pycnococcaceae</taxon>
        <taxon>Pycnococcus</taxon>
    </lineage>
</organism>
<evidence type="ECO:0000313" key="9">
    <source>
        <dbReference type="EMBL" id="GHP01461.1"/>
    </source>
</evidence>